<dbReference type="Gene3D" id="2.40.33.20">
    <property type="entry name" value="PK beta-barrel domain-like"/>
    <property type="match status" value="1"/>
</dbReference>
<dbReference type="PANTHER" id="PTHR30212">
    <property type="entry name" value="PROTEIN YIIM"/>
    <property type="match status" value="1"/>
</dbReference>
<evidence type="ECO:0000313" key="3">
    <source>
        <dbReference type="Proteomes" id="UP000198736"/>
    </source>
</evidence>
<dbReference type="GO" id="GO:0003824">
    <property type="term" value="F:catalytic activity"/>
    <property type="evidence" value="ECO:0007669"/>
    <property type="project" value="InterPro"/>
</dbReference>
<accession>A0A0S4L342</accession>
<keyword evidence="3" id="KW-1185">Reference proteome</keyword>
<dbReference type="STRING" id="1742973.COMA2_10440"/>
<dbReference type="InterPro" id="IPR052353">
    <property type="entry name" value="Benzoxazolinone_Detox_Enz"/>
</dbReference>
<gene>
    <name evidence="2" type="ORF">COMA2_10440</name>
</gene>
<dbReference type="EMBL" id="CZPZ01000001">
    <property type="protein sequence ID" value="CUS32065.1"/>
    <property type="molecule type" value="Genomic_DNA"/>
</dbReference>
<dbReference type="AlphaFoldDB" id="A0A0S4L342"/>
<protein>
    <recommendedName>
        <fullName evidence="1">MOSC domain-containing protein</fullName>
    </recommendedName>
</protein>
<dbReference type="SUPFAM" id="SSF50800">
    <property type="entry name" value="PK beta-barrel domain-like"/>
    <property type="match status" value="1"/>
</dbReference>
<sequence>MSNRLPYPYVHQINVSDGGVPKLPVSEAAVSDKGVAGDRQRNLKFHGGPDRAVCVYSLELIEQLQDEGHPIDAGSSGENLTLAGLDWELIRPGVRLTIGPDVELEVTSYTTPCAHNGRWFRDEDFSRMSQKLNPGWSRVYAKVLRGGVVRPGDAVVVEP</sequence>
<dbReference type="PANTHER" id="PTHR30212:SF2">
    <property type="entry name" value="PROTEIN YIIM"/>
    <property type="match status" value="1"/>
</dbReference>
<dbReference type="InterPro" id="IPR011037">
    <property type="entry name" value="Pyrv_Knase-like_insert_dom_sf"/>
</dbReference>
<dbReference type="GO" id="GO:0030170">
    <property type="term" value="F:pyridoxal phosphate binding"/>
    <property type="evidence" value="ECO:0007669"/>
    <property type="project" value="InterPro"/>
</dbReference>
<evidence type="ECO:0000313" key="2">
    <source>
        <dbReference type="EMBL" id="CUS32065.1"/>
    </source>
</evidence>
<dbReference type="PROSITE" id="PS51340">
    <property type="entry name" value="MOSC"/>
    <property type="match status" value="1"/>
</dbReference>
<dbReference type="Pfam" id="PF03473">
    <property type="entry name" value="MOSC"/>
    <property type="match status" value="1"/>
</dbReference>
<organism evidence="2 3">
    <name type="scientific">Candidatus Nitrospira nitrificans</name>
    <dbReference type="NCBI Taxonomy" id="1742973"/>
    <lineage>
        <taxon>Bacteria</taxon>
        <taxon>Pseudomonadati</taxon>
        <taxon>Nitrospirota</taxon>
        <taxon>Nitrospiria</taxon>
        <taxon>Nitrospirales</taxon>
        <taxon>Nitrospiraceae</taxon>
        <taxon>Nitrospira</taxon>
    </lineage>
</organism>
<dbReference type="RefSeq" id="WP_090894143.1">
    <property type="nucleotide sequence ID" value="NZ_CZPZ01000001.1"/>
</dbReference>
<reference evidence="3" key="1">
    <citation type="submission" date="2015-10" db="EMBL/GenBank/DDBJ databases">
        <authorList>
            <person name="Luecker S."/>
            <person name="Luecker S."/>
        </authorList>
    </citation>
    <scope>NUCLEOTIDE SEQUENCE [LARGE SCALE GENOMIC DNA]</scope>
</reference>
<dbReference type="GO" id="GO:0030151">
    <property type="term" value="F:molybdenum ion binding"/>
    <property type="evidence" value="ECO:0007669"/>
    <property type="project" value="InterPro"/>
</dbReference>
<feature type="domain" description="MOSC" evidence="1">
    <location>
        <begin position="22"/>
        <end position="158"/>
    </location>
</feature>
<proteinExistence type="predicted"/>
<evidence type="ECO:0000259" key="1">
    <source>
        <dbReference type="PROSITE" id="PS51340"/>
    </source>
</evidence>
<dbReference type="InterPro" id="IPR005302">
    <property type="entry name" value="MoCF_Sase_C"/>
</dbReference>
<name>A0A0S4L342_9BACT</name>
<dbReference type="Proteomes" id="UP000198736">
    <property type="component" value="Unassembled WGS sequence"/>
</dbReference>
<dbReference type="OrthoDB" id="9786134at2"/>